<dbReference type="SUPFAM" id="SSF75620">
    <property type="entry name" value="Release factor"/>
    <property type="match status" value="1"/>
</dbReference>
<dbReference type="Gene3D" id="3.30.160.20">
    <property type="match status" value="1"/>
</dbReference>
<feature type="compositionally biased region" description="Basic and acidic residues" evidence="3">
    <location>
        <begin position="903"/>
        <end position="931"/>
    </location>
</feature>
<accession>A0ABP0TMI2</accession>
<evidence type="ECO:0000313" key="6">
    <source>
        <dbReference type="Proteomes" id="UP001497512"/>
    </source>
</evidence>
<dbReference type="InterPro" id="IPR000352">
    <property type="entry name" value="Pep_chain_release_fac_I"/>
</dbReference>
<feature type="region of interest" description="Disordered" evidence="3">
    <location>
        <begin position="138"/>
        <end position="163"/>
    </location>
</feature>
<dbReference type="Gene3D" id="3.30.70.1660">
    <property type="match status" value="1"/>
</dbReference>
<sequence length="1409" mass="154261">MGAVEVAAGAGGTLSWKSRDPSWWNSAVQLSSSLSSSAKELTSTLASKMDQVPTALTGLTLPWQPVSSHKDQQQQQQPLLLDQQQPSSLSGFDHPWNVVVLMEEEKKSPELPKPVQEQLPVAPGPSLTAADLRHLSKVGESRRRTKRMPVVMASSSSSSGCNNNIGATTNRDVFSAAAASCASLHTAGLSSVSQRFLLGDDAQIDELRCNSMERLPRIENRFAKAIQLNVTQGSSSDVKYVNEASLVLSNAPSPNHSIGQAVPCPSEERSIINRQRAGSRPKTTLANLEPAAIPKEDVFPGNLNTLSAIRLRKSSSISSEHGRKLANSLLFDSQALCAVESESPIVGGSMRVSRHLDTQLESSATVPSASLPTTPRGKSKSRASRLLQRLRLGGARKGKKDSGKKAVSKAGSVTTDFTCNHQHEDRHHEIMEGNHMHSGSLIQGCQCNGPTEVVKPEQKNTSRWPFNKWKWSSRSQSKVLSADPRTVDTRSSQASREFSTTTSKTTHHDDASKSFSEMIVRFSSPQLTKSASLDMGIKHRRGSSWGSDRDAASRQLLPPLAGNDIMAISNLERFSSSGPSKTSYVEVSLSSSSVCQSSKDSQEQDSGQKAEEDENTAEVFHDCESDSKLVKRMSQSMGVLEWGRSQMPLLLLPEQKVTIEEVAALCSSPLKFLFKCREIELFNKFLRCQKKRITNCLHADNHDCFHIIHSGAECEVSSMVCALLMAWSMESTAPPAKANKWHLVPVVNIPRQSMHKHKDAAWLFDACGVDARALLFSDEVELEKLMKAGRIKTEEIGQDLLVTKNEVGSICTLLGEQLQMEAQFLLQARYMKTLLLAGILLDTENLDFASRRDMDMATALLVGSGSLGRNGFYKQLREVESEERVSKLVAQIYGDTPLISRRSRGEDAEADHEHSDRDSCFSSADGHHSHDQTSTSEAGTSSSLDEDSPRLQTPPAAISSALPRSAPARFHRLPSPSVPPSVRIGRVLQSVSQSSKVEFQRGIRSLALSIASSPSEGESSGRSDEKSGAADVASRGWQIHEEDDSDWRSHAAAIARSIQLIKARLQWKELLSRLQQLDVELARPDVWQDAGRAAQCSRERGTLAGRVTAVDDMENELLEHVGLAELAHEENDTQVAFDATRSLAALRKTAKDKELAALLSGEHDSRSCFLEVQAGAGGTESMDWAAMVMRMYRMWAHNRGFQVTEVDEMAGEEAGIKRATIRLDGEFAYGFAKTEAGVHRLVRISPFDAGKRRHTSFAAVAVMPVLNDSEVSVQINEADLRIERYRAGGAGGQHVNKTESAVRIVHLPTGITVQCQSDRSQHRNKATALGMLQSRLYQLEVTRRAQASAQHTQALSDISWGNQIRSYVLQPYQMVKDLRTAYEVSDPTSVLDGDLDGFILTFLASSLAR</sequence>
<dbReference type="InterPro" id="IPR045853">
    <property type="entry name" value="Pep_chain_release_fac_I_sf"/>
</dbReference>
<dbReference type="PROSITE" id="PS00745">
    <property type="entry name" value="RF_PROK_I"/>
    <property type="match status" value="1"/>
</dbReference>
<dbReference type="SMART" id="SM00937">
    <property type="entry name" value="PCRF"/>
    <property type="match status" value="1"/>
</dbReference>
<feature type="region of interest" description="Disordered" evidence="3">
    <location>
        <begin position="65"/>
        <end position="87"/>
    </location>
</feature>
<dbReference type="SUPFAM" id="SSF64182">
    <property type="entry name" value="DHH phosphoesterases"/>
    <property type="match status" value="1"/>
</dbReference>
<feature type="region of interest" description="Disordered" evidence="3">
    <location>
        <begin position="900"/>
        <end position="981"/>
    </location>
</feature>
<evidence type="ECO:0000256" key="3">
    <source>
        <dbReference type="SAM" id="MobiDB-lite"/>
    </source>
</evidence>
<dbReference type="PANTHER" id="PTHR43116">
    <property type="entry name" value="PEPTIDE CHAIN RELEASE FACTOR 2"/>
    <property type="match status" value="1"/>
</dbReference>
<feature type="region of interest" description="Disordered" evidence="3">
    <location>
        <begin position="475"/>
        <end position="512"/>
    </location>
</feature>
<proteinExistence type="inferred from homology"/>
<feature type="compositionally biased region" description="Basic and acidic residues" evidence="3">
    <location>
        <begin position="600"/>
        <end position="610"/>
    </location>
</feature>
<evidence type="ECO:0000256" key="1">
    <source>
        <dbReference type="ARBA" id="ARBA00010835"/>
    </source>
</evidence>
<dbReference type="Pfam" id="PF03462">
    <property type="entry name" value="PCRF"/>
    <property type="match status" value="1"/>
</dbReference>
<feature type="region of interest" description="Disordered" evidence="3">
    <location>
        <begin position="595"/>
        <end position="617"/>
    </location>
</feature>
<dbReference type="Gene3D" id="3.90.1640.10">
    <property type="entry name" value="inorganic pyrophosphatase (n-terminal core)"/>
    <property type="match status" value="2"/>
</dbReference>
<dbReference type="Gene3D" id="1.20.58.410">
    <property type="entry name" value="Release factor"/>
    <property type="match status" value="1"/>
</dbReference>
<gene>
    <name evidence="5" type="ORF">CSSPTR1EN2_LOCUS5088</name>
</gene>
<comment type="similarity">
    <text evidence="1">Belongs to the prokaryotic/mitochondrial release factor family.</text>
</comment>
<feature type="region of interest" description="Disordered" evidence="3">
    <location>
        <begin position="1010"/>
        <end position="1034"/>
    </location>
</feature>
<feature type="region of interest" description="Disordered" evidence="3">
    <location>
        <begin position="391"/>
        <end position="410"/>
    </location>
</feature>
<name>A0ABP0TMI2_9BRYO</name>
<dbReference type="NCBIfam" id="TIGR00020">
    <property type="entry name" value="prfB"/>
    <property type="match status" value="1"/>
</dbReference>
<dbReference type="HAMAP" id="MF_00094">
    <property type="entry name" value="Rel_fac_2"/>
    <property type="match status" value="1"/>
</dbReference>
<evidence type="ECO:0000259" key="4">
    <source>
        <dbReference type="PROSITE" id="PS00745"/>
    </source>
</evidence>
<feature type="compositionally biased region" description="Polar residues" evidence="3">
    <location>
        <begin position="932"/>
        <end position="943"/>
    </location>
</feature>
<protein>
    <recommendedName>
        <fullName evidence="4">Prokaryotic-type class I peptide chain release factors domain-containing protein</fullName>
    </recommendedName>
</protein>
<dbReference type="InterPro" id="IPR038763">
    <property type="entry name" value="DHH_sf"/>
</dbReference>
<dbReference type="InterPro" id="IPR004374">
    <property type="entry name" value="PrfB"/>
</dbReference>
<dbReference type="PANTHER" id="PTHR43116:SF3">
    <property type="entry name" value="CLASS I PEPTIDE CHAIN RELEASE FACTOR"/>
    <property type="match status" value="1"/>
</dbReference>
<feature type="region of interest" description="Disordered" evidence="3">
    <location>
        <begin position="359"/>
        <end position="384"/>
    </location>
</feature>
<feature type="compositionally biased region" description="Polar residues" evidence="3">
    <location>
        <begin position="359"/>
        <end position="373"/>
    </location>
</feature>
<keyword evidence="6" id="KW-1185">Reference proteome</keyword>
<reference evidence="5" key="1">
    <citation type="submission" date="2024-02" db="EMBL/GenBank/DDBJ databases">
        <authorList>
            <consortium name="ELIXIR-Norway"/>
            <consortium name="Elixir Norway"/>
        </authorList>
    </citation>
    <scope>NUCLEOTIDE SEQUENCE</scope>
</reference>
<evidence type="ECO:0000256" key="2">
    <source>
        <dbReference type="ARBA" id="ARBA00022917"/>
    </source>
</evidence>
<dbReference type="InterPro" id="IPR005139">
    <property type="entry name" value="PCRF"/>
</dbReference>
<dbReference type="Proteomes" id="UP001497512">
    <property type="component" value="Chromosome 12"/>
</dbReference>
<organism evidence="5 6">
    <name type="scientific">Sphagnum troendelagicum</name>
    <dbReference type="NCBI Taxonomy" id="128251"/>
    <lineage>
        <taxon>Eukaryota</taxon>
        <taxon>Viridiplantae</taxon>
        <taxon>Streptophyta</taxon>
        <taxon>Embryophyta</taxon>
        <taxon>Bryophyta</taxon>
        <taxon>Sphagnophytina</taxon>
        <taxon>Sphagnopsida</taxon>
        <taxon>Sphagnales</taxon>
        <taxon>Sphagnaceae</taxon>
        <taxon>Sphagnum</taxon>
    </lineage>
</organism>
<evidence type="ECO:0000313" key="5">
    <source>
        <dbReference type="EMBL" id="CAK9199741.1"/>
    </source>
</evidence>
<keyword evidence="2" id="KW-0648">Protein biosynthesis</keyword>
<feature type="compositionally biased region" description="Polar residues" evidence="3">
    <location>
        <begin position="489"/>
        <end position="498"/>
    </location>
</feature>
<dbReference type="EMBL" id="OZ019904">
    <property type="protein sequence ID" value="CAK9199741.1"/>
    <property type="molecule type" value="Genomic_DNA"/>
</dbReference>
<feature type="compositionally biased region" description="Low complexity" evidence="3">
    <location>
        <begin position="73"/>
        <end position="87"/>
    </location>
</feature>
<feature type="compositionally biased region" description="Basic and acidic residues" evidence="3">
    <location>
        <begin position="1019"/>
        <end position="1028"/>
    </location>
</feature>
<feature type="domain" description="Prokaryotic-type class I peptide chain release factors" evidence="4">
    <location>
        <begin position="1286"/>
        <end position="1302"/>
    </location>
</feature>
<dbReference type="Pfam" id="PF00472">
    <property type="entry name" value="RF-1"/>
    <property type="match status" value="1"/>
</dbReference>